<keyword evidence="4 10" id="KW-0808">Transferase</keyword>
<comment type="subcellular location">
    <subcellularLocation>
        <location evidence="1">Cell membrane</location>
        <topology evidence="1">Multi-pass membrane protein</topology>
    </subcellularLocation>
</comment>
<feature type="transmembrane region" description="Helical" evidence="8">
    <location>
        <begin position="207"/>
        <end position="226"/>
    </location>
</feature>
<dbReference type="AlphaFoldDB" id="A0A1T5A5V9"/>
<evidence type="ECO:0000256" key="8">
    <source>
        <dbReference type="SAM" id="Phobius"/>
    </source>
</evidence>
<dbReference type="EMBL" id="FUYY01000001">
    <property type="protein sequence ID" value="SKB30137.1"/>
    <property type="molecule type" value="Genomic_DNA"/>
</dbReference>
<evidence type="ECO:0000313" key="10">
    <source>
        <dbReference type="EMBL" id="SKB30137.1"/>
    </source>
</evidence>
<proteinExistence type="predicted"/>
<evidence type="ECO:0000313" key="11">
    <source>
        <dbReference type="Proteomes" id="UP000190230"/>
    </source>
</evidence>
<accession>A0A1T5A5V9</accession>
<evidence type="ECO:0000256" key="6">
    <source>
        <dbReference type="ARBA" id="ARBA00022989"/>
    </source>
</evidence>
<dbReference type="Pfam" id="PF13231">
    <property type="entry name" value="PMT_2"/>
    <property type="match status" value="1"/>
</dbReference>
<feature type="transmembrane region" description="Helical" evidence="8">
    <location>
        <begin position="67"/>
        <end position="100"/>
    </location>
</feature>
<dbReference type="STRING" id="241145.SAMN05660776_0199"/>
<dbReference type="RefSeq" id="WP_079718837.1">
    <property type="nucleotide sequence ID" value="NZ_FUYY01000001.1"/>
</dbReference>
<feature type="transmembrane region" description="Helical" evidence="8">
    <location>
        <begin position="112"/>
        <end position="131"/>
    </location>
</feature>
<feature type="domain" description="Glycosyltransferase RgtA/B/C/D-like" evidence="9">
    <location>
        <begin position="61"/>
        <end position="220"/>
    </location>
</feature>
<dbReference type="InterPro" id="IPR038731">
    <property type="entry name" value="RgtA/B/C-like"/>
</dbReference>
<dbReference type="GO" id="GO:0010041">
    <property type="term" value="P:response to iron(III) ion"/>
    <property type="evidence" value="ECO:0007669"/>
    <property type="project" value="TreeGrafter"/>
</dbReference>
<evidence type="ECO:0000256" key="7">
    <source>
        <dbReference type="ARBA" id="ARBA00023136"/>
    </source>
</evidence>
<feature type="transmembrane region" description="Helical" evidence="8">
    <location>
        <begin position="347"/>
        <end position="369"/>
    </location>
</feature>
<evidence type="ECO:0000256" key="5">
    <source>
        <dbReference type="ARBA" id="ARBA00022692"/>
    </source>
</evidence>
<feature type="transmembrane region" description="Helical" evidence="8">
    <location>
        <begin position="408"/>
        <end position="427"/>
    </location>
</feature>
<keyword evidence="5 8" id="KW-0812">Transmembrane</keyword>
<evidence type="ECO:0000256" key="4">
    <source>
        <dbReference type="ARBA" id="ARBA00022679"/>
    </source>
</evidence>
<keyword evidence="6 8" id="KW-1133">Transmembrane helix</keyword>
<sequence>MKLENKYLVLLVLVAIAVFFVNLDAIYINIMEARNFITAREMLNDNHWIFTTMNAEPRYEKPPLPTWLTAISMAIFGMEGLFGLRLPSATMGLILVIFIYKLLLKITKNIELSFLAGLIAATSFYIVYSSRDGQWDIYTHSFMMIAIFFLYKLYNTTKNWYLIATLSGLFIGCSILSKGPVSIYALFLPFLIAYGFTYKFKGTKKRWKALVLLVAIALISGGWWNLYVYLFDTNAVAEITSQETGRWLNYNVRPFYYYWSFFIQSGLWTIPSFVALLYPYLKDRVSNKKAYKFTLFWTLASVFLLSVIPEKKSRYLLPVLIPMAMNTSFYIEYLFNHFRSIKIKEAAVVYFHFGIFALVGCIFPIAAYFYFEPMLQDILHWYILSSIFLFSIGVLMFRFLTLKKIKPVFYLSICFLISIVWFGLPMADKININREYNSISTIEHHLKKYDAQVYEFNTFTPEIIWEYGKPIRVLNQGGKIETPTDNKFLLLAEARLSDSLQQFFSNYKTKKIDSIDMNPVSTKHKRRLYRELYLVEKTELDIIPSQ</sequence>
<keyword evidence="11" id="KW-1185">Reference proteome</keyword>
<dbReference type="GO" id="GO:0016763">
    <property type="term" value="F:pentosyltransferase activity"/>
    <property type="evidence" value="ECO:0007669"/>
    <property type="project" value="TreeGrafter"/>
</dbReference>
<dbReference type="OrthoDB" id="8353433at2"/>
<gene>
    <name evidence="10" type="ORF">SAMN05660776_0199</name>
</gene>
<evidence type="ECO:0000256" key="3">
    <source>
        <dbReference type="ARBA" id="ARBA00022676"/>
    </source>
</evidence>
<reference evidence="11" key="1">
    <citation type="submission" date="2017-02" db="EMBL/GenBank/DDBJ databases">
        <authorList>
            <person name="Varghese N."/>
            <person name="Submissions S."/>
        </authorList>
    </citation>
    <scope>NUCLEOTIDE SEQUENCE [LARGE SCALE GENOMIC DNA]</scope>
    <source>
        <strain evidence="11">DSM 23405</strain>
    </source>
</reference>
<feature type="transmembrane region" description="Helical" evidence="8">
    <location>
        <begin position="256"/>
        <end position="278"/>
    </location>
</feature>
<feature type="transmembrane region" description="Helical" evidence="8">
    <location>
        <begin position="315"/>
        <end position="335"/>
    </location>
</feature>
<keyword evidence="7 8" id="KW-0472">Membrane</keyword>
<dbReference type="GO" id="GO:0005886">
    <property type="term" value="C:plasma membrane"/>
    <property type="evidence" value="ECO:0007669"/>
    <property type="project" value="UniProtKB-SubCell"/>
</dbReference>
<feature type="transmembrane region" description="Helical" evidence="8">
    <location>
        <begin position="137"/>
        <end position="153"/>
    </location>
</feature>
<keyword evidence="2" id="KW-1003">Cell membrane</keyword>
<organism evidence="10 11">
    <name type="scientific">Salegentibacter holothuriorum</name>
    <dbReference type="NCBI Taxonomy" id="241145"/>
    <lineage>
        <taxon>Bacteria</taxon>
        <taxon>Pseudomonadati</taxon>
        <taxon>Bacteroidota</taxon>
        <taxon>Flavobacteriia</taxon>
        <taxon>Flavobacteriales</taxon>
        <taxon>Flavobacteriaceae</taxon>
        <taxon>Salegentibacter</taxon>
    </lineage>
</organism>
<keyword evidence="3" id="KW-0328">Glycosyltransferase</keyword>
<evidence type="ECO:0000259" key="9">
    <source>
        <dbReference type="Pfam" id="PF13231"/>
    </source>
</evidence>
<dbReference type="InterPro" id="IPR050297">
    <property type="entry name" value="LipidA_mod_glycosyltrf_83"/>
</dbReference>
<feature type="transmembrane region" description="Helical" evidence="8">
    <location>
        <begin position="290"/>
        <end position="309"/>
    </location>
</feature>
<dbReference type="Proteomes" id="UP000190230">
    <property type="component" value="Unassembled WGS sequence"/>
</dbReference>
<dbReference type="PANTHER" id="PTHR33908">
    <property type="entry name" value="MANNOSYLTRANSFERASE YKCB-RELATED"/>
    <property type="match status" value="1"/>
</dbReference>
<feature type="transmembrane region" description="Helical" evidence="8">
    <location>
        <begin position="381"/>
        <end position="401"/>
    </location>
</feature>
<evidence type="ECO:0000256" key="1">
    <source>
        <dbReference type="ARBA" id="ARBA00004651"/>
    </source>
</evidence>
<evidence type="ECO:0000256" key="2">
    <source>
        <dbReference type="ARBA" id="ARBA00022475"/>
    </source>
</evidence>
<dbReference type="PANTHER" id="PTHR33908:SF3">
    <property type="entry name" value="UNDECAPRENYL PHOSPHATE-ALPHA-4-AMINO-4-DEOXY-L-ARABINOSE ARABINOSYL TRANSFERASE"/>
    <property type="match status" value="1"/>
</dbReference>
<protein>
    <submittedName>
        <fullName evidence="10">4-amino-4-deoxy-L-arabinose transferase</fullName>
    </submittedName>
</protein>
<feature type="transmembrane region" description="Helical" evidence="8">
    <location>
        <begin position="7"/>
        <end position="30"/>
    </location>
</feature>
<feature type="transmembrane region" description="Helical" evidence="8">
    <location>
        <begin position="160"/>
        <end position="177"/>
    </location>
</feature>
<feature type="transmembrane region" description="Helical" evidence="8">
    <location>
        <begin position="183"/>
        <end position="200"/>
    </location>
</feature>
<dbReference type="GO" id="GO:0009103">
    <property type="term" value="P:lipopolysaccharide biosynthetic process"/>
    <property type="evidence" value="ECO:0007669"/>
    <property type="project" value="UniProtKB-ARBA"/>
</dbReference>
<name>A0A1T5A5V9_9FLAO</name>